<comment type="caution">
    <text evidence="15">The sequence shown here is derived from an EMBL/GenBank/DDBJ whole genome shotgun (WGS) entry which is preliminary data.</text>
</comment>
<gene>
    <name evidence="15" type="ORF">EII10_04480</name>
</gene>
<dbReference type="PROSITE" id="PS51975">
    <property type="entry name" value="RNASE_H_2"/>
    <property type="match status" value="1"/>
</dbReference>
<dbReference type="GO" id="GO:0046872">
    <property type="term" value="F:metal ion binding"/>
    <property type="evidence" value="ECO:0007669"/>
    <property type="project" value="UniProtKB-KW"/>
</dbReference>
<feature type="binding site" evidence="12">
    <location>
        <position position="29"/>
    </location>
    <ligand>
        <name>a divalent metal cation</name>
        <dbReference type="ChEBI" id="CHEBI:60240"/>
    </ligand>
</feature>
<evidence type="ECO:0000256" key="9">
    <source>
        <dbReference type="ARBA" id="ARBA00022759"/>
    </source>
</evidence>
<name>A0A3P1V6Y8_9ACTO</name>
<evidence type="ECO:0000259" key="14">
    <source>
        <dbReference type="PROSITE" id="PS51975"/>
    </source>
</evidence>
<evidence type="ECO:0000256" key="13">
    <source>
        <dbReference type="RuleBase" id="RU003515"/>
    </source>
</evidence>
<dbReference type="GO" id="GO:0032299">
    <property type="term" value="C:ribonuclease H2 complex"/>
    <property type="evidence" value="ECO:0007669"/>
    <property type="project" value="TreeGrafter"/>
</dbReference>
<keyword evidence="7 12" id="KW-0540">Nuclease</keyword>
<dbReference type="EMBL" id="RQZC01000004">
    <property type="protein sequence ID" value="RRD29952.1"/>
    <property type="molecule type" value="Genomic_DNA"/>
</dbReference>
<dbReference type="CDD" id="cd07182">
    <property type="entry name" value="RNase_HII_bacteria_HII_like"/>
    <property type="match status" value="1"/>
</dbReference>
<keyword evidence="10 12" id="KW-0378">Hydrolase</keyword>
<comment type="catalytic activity">
    <reaction evidence="1 12 13">
        <text>Endonucleolytic cleavage to 5'-phosphomonoester.</text>
        <dbReference type="EC" id="3.1.26.4"/>
    </reaction>
</comment>
<dbReference type="Pfam" id="PF01351">
    <property type="entry name" value="RNase_HII"/>
    <property type="match status" value="2"/>
</dbReference>
<keyword evidence="11" id="KW-0464">Manganese</keyword>
<evidence type="ECO:0000256" key="8">
    <source>
        <dbReference type="ARBA" id="ARBA00022723"/>
    </source>
</evidence>
<evidence type="ECO:0000256" key="6">
    <source>
        <dbReference type="ARBA" id="ARBA00022490"/>
    </source>
</evidence>
<dbReference type="GO" id="GO:0003723">
    <property type="term" value="F:RNA binding"/>
    <property type="evidence" value="ECO:0007669"/>
    <property type="project" value="UniProtKB-UniRule"/>
</dbReference>
<dbReference type="EC" id="3.1.26.4" evidence="13"/>
<evidence type="ECO:0000256" key="3">
    <source>
        <dbReference type="ARBA" id="ARBA00004065"/>
    </source>
</evidence>
<keyword evidence="16" id="KW-1185">Reference proteome</keyword>
<comment type="function">
    <text evidence="3 13">Endonuclease that specifically degrades the RNA of RNA-DNA hybrids.</text>
</comment>
<reference evidence="15 16" key="1">
    <citation type="submission" date="2018-11" db="EMBL/GenBank/DDBJ databases">
        <title>Genomes From Bacteria Associated with the Canine Oral Cavity: a Test Case for Automated Genome-Based Taxonomic Assignment.</title>
        <authorList>
            <person name="Coil D.A."/>
            <person name="Jospin G."/>
            <person name="Darling A.E."/>
            <person name="Wallis C."/>
            <person name="Davis I.J."/>
            <person name="Harris S."/>
            <person name="Eisen J.A."/>
            <person name="Holcombe L.J."/>
            <person name="O'Flynn C."/>
        </authorList>
    </citation>
    <scope>NUCLEOTIDE SEQUENCE [LARGE SCALE GENOMIC DNA]</scope>
    <source>
        <strain evidence="15 16">OH5050</strain>
    </source>
</reference>
<evidence type="ECO:0000256" key="4">
    <source>
        <dbReference type="ARBA" id="ARBA00004496"/>
    </source>
</evidence>
<dbReference type="SUPFAM" id="SSF53098">
    <property type="entry name" value="Ribonuclease H-like"/>
    <property type="match status" value="1"/>
</dbReference>
<dbReference type="NCBIfam" id="NF000595">
    <property type="entry name" value="PRK00015.1-3"/>
    <property type="match status" value="1"/>
</dbReference>
<dbReference type="AlphaFoldDB" id="A0A3P1V6Y8"/>
<evidence type="ECO:0000313" key="15">
    <source>
        <dbReference type="EMBL" id="RRD29952.1"/>
    </source>
</evidence>
<dbReference type="Gene3D" id="3.30.420.10">
    <property type="entry name" value="Ribonuclease H-like superfamily/Ribonuclease H"/>
    <property type="match status" value="1"/>
</dbReference>
<dbReference type="Proteomes" id="UP000271272">
    <property type="component" value="Unassembled WGS sequence"/>
</dbReference>
<protein>
    <recommendedName>
        <fullName evidence="13">Ribonuclease</fullName>
        <ecNumber evidence="13">3.1.26.4</ecNumber>
    </recommendedName>
</protein>
<keyword evidence="6" id="KW-0963">Cytoplasm</keyword>
<evidence type="ECO:0000256" key="5">
    <source>
        <dbReference type="ARBA" id="ARBA00007383"/>
    </source>
</evidence>
<dbReference type="GO" id="GO:0043137">
    <property type="term" value="P:DNA replication, removal of RNA primer"/>
    <property type="evidence" value="ECO:0007669"/>
    <property type="project" value="TreeGrafter"/>
</dbReference>
<comment type="subcellular location">
    <subcellularLocation>
        <location evidence="4">Cytoplasm</location>
    </subcellularLocation>
</comment>
<comment type="cofactor">
    <cofactor evidence="2">
        <name>Mg(2+)</name>
        <dbReference type="ChEBI" id="CHEBI:18420"/>
    </cofactor>
</comment>
<comment type="cofactor">
    <cofactor evidence="12">
        <name>Mn(2+)</name>
        <dbReference type="ChEBI" id="CHEBI:29035"/>
    </cofactor>
    <cofactor evidence="12">
        <name>Mg(2+)</name>
        <dbReference type="ChEBI" id="CHEBI:18420"/>
    </cofactor>
    <text evidence="12">Manganese or magnesium. Binds 1 divalent metal ion per monomer in the absence of substrate. May bind a second metal ion after substrate binding.</text>
</comment>
<evidence type="ECO:0000256" key="11">
    <source>
        <dbReference type="ARBA" id="ARBA00023211"/>
    </source>
</evidence>
<dbReference type="InterPro" id="IPR001352">
    <property type="entry name" value="RNase_HII/HIII"/>
</dbReference>
<dbReference type="PANTHER" id="PTHR10954">
    <property type="entry name" value="RIBONUCLEASE H2 SUBUNIT A"/>
    <property type="match status" value="1"/>
</dbReference>
<dbReference type="RefSeq" id="WP_124933312.1">
    <property type="nucleotide sequence ID" value="NZ_RQZC01000004.1"/>
</dbReference>
<feature type="binding site" evidence="12">
    <location>
        <position position="28"/>
    </location>
    <ligand>
        <name>a divalent metal cation</name>
        <dbReference type="ChEBI" id="CHEBI:60240"/>
    </ligand>
</feature>
<evidence type="ECO:0000256" key="12">
    <source>
        <dbReference type="PROSITE-ProRule" id="PRU01319"/>
    </source>
</evidence>
<dbReference type="InterPro" id="IPR012337">
    <property type="entry name" value="RNaseH-like_sf"/>
</dbReference>
<dbReference type="GO" id="GO:0004523">
    <property type="term" value="F:RNA-DNA hybrid ribonuclease activity"/>
    <property type="evidence" value="ECO:0007669"/>
    <property type="project" value="UniProtKB-UniRule"/>
</dbReference>
<dbReference type="GO" id="GO:0006298">
    <property type="term" value="P:mismatch repair"/>
    <property type="evidence" value="ECO:0007669"/>
    <property type="project" value="TreeGrafter"/>
</dbReference>
<sequence>MSPRSRIRPDRALETELLAGTALVAGMDEVGRGALAGPVSVGLAVVSRATPARMPPGLADSKQLTARRRQGLVSPVRQWVVDCAVAHAWPQEIDSLGIIGALRLAGLRALEEVSGRGHRPGAIILDGSANWLAPPSPDLLDGLDPLPARALPGAVPGPPGAGAGQGGGGGALPPVHMRIKADARCAVVAAASVLAKVERDGLMEELADPGYGWASNKGYASPAHISALARLGASEQHRRSWRLPGLEGRTASG</sequence>
<evidence type="ECO:0000313" key="16">
    <source>
        <dbReference type="Proteomes" id="UP000271272"/>
    </source>
</evidence>
<comment type="similarity">
    <text evidence="5 13">Belongs to the RNase HII family.</text>
</comment>
<evidence type="ECO:0000256" key="10">
    <source>
        <dbReference type="ARBA" id="ARBA00022801"/>
    </source>
</evidence>
<feature type="domain" description="RNase H type-2" evidence="14">
    <location>
        <begin position="22"/>
        <end position="253"/>
    </location>
</feature>
<dbReference type="InterPro" id="IPR036397">
    <property type="entry name" value="RNaseH_sf"/>
</dbReference>
<accession>A0A3P1V6Y8</accession>
<feature type="binding site" evidence="12">
    <location>
        <position position="126"/>
    </location>
    <ligand>
        <name>a divalent metal cation</name>
        <dbReference type="ChEBI" id="CHEBI:60240"/>
    </ligand>
</feature>
<keyword evidence="8 12" id="KW-0479">Metal-binding</keyword>
<evidence type="ECO:0000256" key="1">
    <source>
        <dbReference type="ARBA" id="ARBA00000077"/>
    </source>
</evidence>
<dbReference type="InterPro" id="IPR024567">
    <property type="entry name" value="RNase_HII/HIII_dom"/>
</dbReference>
<keyword evidence="9 12" id="KW-0255">Endonuclease</keyword>
<organism evidence="15 16">
    <name type="scientific">Actinomyces bowdenii</name>
    <dbReference type="NCBI Taxonomy" id="131109"/>
    <lineage>
        <taxon>Bacteria</taxon>
        <taxon>Bacillati</taxon>
        <taxon>Actinomycetota</taxon>
        <taxon>Actinomycetes</taxon>
        <taxon>Actinomycetales</taxon>
        <taxon>Actinomycetaceae</taxon>
        <taxon>Actinomyces</taxon>
    </lineage>
</organism>
<dbReference type="GO" id="GO:0005737">
    <property type="term" value="C:cytoplasm"/>
    <property type="evidence" value="ECO:0007669"/>
    <property type="project" value="UniProtKB-SubCell"/>
</dbReference>
<proteinExistence type="inferred from homology"/>
<dbReference type="InterPro" id="IPR022898">
    <property type="entry name" value="RNase_HII"/>
</dbReference>
<evidence type="ECO:0000256" key="2">
    <source>
        <dbReference type="ARBA" id="ARBA00001946"/>
    </source>
</evidence>
<dbReference type="PANTHER" id="PTHR10954:SF18">
    <property type="entry name" value="RIBONUCLEASE HII"/>
    <property type="match status" value="1"/>
</dbReference>
<dbReference type="OrthoDB" id="9803420at2"/>
<evidence type="ECO:0000256" key="7">
    <source>
        <dbReference type="ARBA" id="ARBA00022722"/>
    </source>
</evidence>